<protein>
    <submittedName>
        <fullName evidence="1">DNA-directed DNA polymerase epsilon, subunit C</fullName>
    </submittedName>
</protein>
<proteinExistence type="predicted"/>
<dbReference type="AlphaFoldDB" id="A0A9P6WA68"/>
<keyword evidence="1" id="KW-0808">Transferase</keyword>
<evidence type="ECO:0000313" key="1">
    <source>
        <dbReference type="EMBL" id="KAG0668564.1"/>
    </source>
</evidence>
<name>A0A9P6WA68_MAUEX</name>
<dbReference type="Proteomes" id="UP000750334">
    <property type="component" value="Unassembled WGS sequence"/>
</dbReference>
<keyword evidence="1" id="KW-0548">Nucleotidyltransferase</keyword>
<dbReference type="OrthoDB" id="636685at2759"/>
<dbReference type="GO" id="GO:0003887">
    <property type="term" value="F:DNA-directed DNA polymerase activity"/>
    <property type="evidence" value="ECO:0007669"/>
    <property type="project" value="UniProtKB-KW"/>
</dbReference>
<comment type="caution">
    <text evidence="1">The sequence shown here is derived from an EMBL/GenBank/DDBJ whole genome shotgun (WGS) entry which is preliminary data.</text>
</comment>
<dbReference type="GO" id="GO:0046982">
    <property type="term" value="F:protein heterodimerization activity"/>
    <property type="evidence" value="ECO:0007669"/>
    <property type="project" value="InterPro"/>
</dbReference>
<keyword evidence="2" id="KW-1185">Reference proteome</keyword>
<accession>A0A9P6WA68</accession>
<keyword evidence="1" id="KW-0239">DNA-directed DNA polymerase</keyword>
<organism evidence="1 2">
    <name type="scientific">Maudiozyma exigua</name>
    <name type="common">Yeast</name>
    <name type="synonym">Kazachstania exigua</name>
    <dbReference type="NCBI Taxonomy" id="34358"/>
    <lineage>
        <taxon>Eukaryota</taxon>
        <taxon>Fungi</taxon>
        <taxon>Dikarya</taxon>
        <taxon>Ascomycota</taxon>
        <taxon>Saccharomycotina</taxon>
        <taxon>Saccharomycetes</taxon>
        <taxon>Saccharomycetales</taxon>
        <taxon>Saccharomycetaceae</taxon>
        <taxon>Maudiozyma</taxon>
    </lineage>
</organism>
<dbReference type="InterPro" id="IPR009072">
    <property type="entry name" value="Histone-fold"/>
</dbReference>
<dbReference type="Gene3D" id="1.10.20.10">
    <property type="entry name" value="Histone, subunit A"/>
    <property type="match status" value="1"/>
</dbReference>
<dbReference type="EMBL" id="PUHR01000064">
    <property type="protein sequence ID" value="KAG0668564.1"/>
    <property type="molecule type" value="Genomic_DNA"/>
</dbReference>
<dbReference type="SUPFAM" id="SSF47113">
    <property type="entry name" value="Histone-fold"/>
    <property type="match status" value="1"/>
</dbReference>
<reference evidence="1 2" key="1">
    <citation type="submission" date="2020-11" db="EMBL/GenBank/DDBJ databases">
        <title>Kefir isolates.</title>
        <authorList>
            <person name="Marcisauskas S."/>
            <person name="Kim Y."/>
            <person name="Blasche S."/>
        </authorList>
    </citation>
    <scope>NUCLEOTIDE SEQUENCE [LARGE SCALE GENOMIC DNA]</scope>
    <source>
        <strain evidence="1 2">OG2</strain>
    </source>
</reference>
<gene>
    <name evidence="1" type="primary">DPB3_2</name>
    <name evidence="1" type="ORF">C6P45_004597</name>
</gene>
<sequence>MNTDTIDNQSLKTDTLDTMTPNEISNHTHATNDQTIPNSEELAQYMPALPIDKIQMISKTDPAYMDVTDDGYAATAFATEFFIKTLTHDTLKLSELKLSNPGTNLELNYNDIADLVSIQKPYMFLRESIPRTKSLADLVRENKVRYTTVVPEGQMQAHPIVEQEQEQPPQLQLQQPLQASSEVIEIASSENES</sequence>
<evidence type="ECO:0000313" key="2">
    <source>
        <dbReference type="Proteomes" id="UP000750334"/>
    </source>
</evidence>